<dbReference type="SUPFAM" id="SSF54197">
    <property type="entry name" value="HIT-like"/>
    <property type="match status" value="1"/>
</dbReference>
<evidence type="ECO:0000256" key="15">
    <source>
        <dbReference type="ARBA" id="ARBA00023209"/>
    </source>
</evidence>
<evidence type="ECO:0000256" key="12">
    <source>
        <dbReference type="ARBA" id="ARBA00022989"/>
    </source>
</evidence>
<comment type="similarity">
    <text evidence="5">Belongs to the Cdh family.</text>
</comment>
<evidence type="ECO:0000256" key="13">
    <source>
        <dbReference type="ARBA" id="ARBA00023098"/>
    </source>
</evidence>
<evidence type="ECO:0000256" key="9">
    <source>
        <dbReference type="ARBA" id="ARBA00022516"/>
    </source>
</evidence>
<evidence type="ECO:0000256" key="7">
    <source>
        <dbReference type="ARBA" id="ARBA00019608"/>
    </source>
</evidence>
<evidence type="ECO:0000256" key="10">
    <source>
        <dbReference type="ARBA" id="ARBA00022692"/>
    </source>
</evidence>
<evidence type="ECO:0000256" key="2">
    <source>
        <dbReference type="ARBA" id="ARBA00004162"/>
    </source>
</evidence>
<evidence type="ECO:0000313" key="20">
    <source>
        <dbReference type="Proteomes" id="UP001626536"/>
    </source>
</evidence>
<protein>
    <recommendedName>
        <fullName evidence="7">CDP-diacylglycerol pyrophosphatase</fullName>
        <ecNumber evidence="6">3.6.1.26</ecNumber>
    </recommendedName>
    <alternativeName>
        <fullName evidence="17">CDP-diacylglycerol phosphatidylhydrolase</fullName>
    </alternativeName>
    <alternativeName>
        <fullName evidence="18">CDP-diglyceride hydrolase</fullName>
    </alternativeName>
</protein>
<keyword evidence="13" id="KW-0443">Lipid metabolism</keyword>
<evidence type="ECO:0000256" key="14">
    <source>
        <dbReference type="ARBA" id="ARBA00023136"/>
    </source>
</evidence>
<evidence type="ECO:0000256" key="4">
    <source>
        <dbReference type="ARBA" id="ARBA00005189"/>
    </source>
</evidence>
<keyword evidence="14" id="KW-0472">Membrane</keyword>
<keyword evidence="16" id="KW-1208">Phospholipid metabolism</keyword>
<sequence>MFAKTSSAFRRIEAKRRGRRRPAIAALICALAISAIGGGACAANRDALWEIVHGLCVLHKVEADNPAPCAAVDLAGGEEAGSAVVKDLIGRTQFLLIPTRRLTGIEEPLVGTAALPNYWRLAWAARGFVALRAQKELPRDAIGMAINATGSRTQDQLHIHVDCIRPDVRNALSVRMPEITSKWADLPVSLAGRVYRARWIDGAEPEPDPFVLLADDARASGTPMRDETLAVVGARRPDGKEGFILLAYRAIAGGRAHAEDLLDHSCALAAK</sequence>
<evidence type="ECO:0000256" key="17">
    <source>
        <dbReference type="ARBA" id="ARBA00032888"/>
    </source>
</evidence>
<comment type="pathway">
    <text evidence="4">Lipid metabolism.</text>
</comment>
<proteinExistence type="inferred from homology"/>
<comment type="subcellular location">
    <subcellularLocation>
        <location evidence="2">Cell membrane</location>
        <topology evidence="2">Single-pass membrane protein</topology>
    </subcellularLocation>
</comment>
<evidence type="ECO:0000256" key="16">
    <source>
        <dbReference type="ARBA" id="ARBA00023264"/>
    </source>
</evidence>
<dbReference type="Proteomes" id="UP001626536">
    <property type="component" value="Chromosome"/>
</dbReference>
<evidence type="ECO:0000256" key="8">
    <source>
        <dbReference type="ARBA" id="ARBA00022475"/>
    </source>
</evidence>
<name>A0ABZ0HMW2_9HYPH</name>
<gene>
    <name evidence="19" type="ORF">RZS28_10555</name>
</gene>
<comment type="pathway">
    <text evidence="3">Phospholipid metabolism; CDP-diacylglycerol degradation; phosphatidate from CDP-diacylglycerol: step 1/1.</text>
</comment>
<dbReference type="Gene3D" id="3.30.428.30">
    <property type="entry name" value="HIT family - CDH-like"/>
    <property type="match status" value="1"/>
</dbReference>
<keyword evidence="20" id="KW-1185">Reference proteome</keyword>
<evidence type="ECO:0000256" key="11">
    <source>
        <dbReference type="ARBA" id="ARBA00022801"/>
    </source>
</evidence>
<evidence type="ECO:0000256" key="5">
    <source>
        <dbReference type="ARBA" id="ARBA00006435"/>
    </source>
</evidence>
<reference evidence="19 20" key="1">
    <citation type="submission" date="2023-10" db="EMBL/GenBank/DDBJ databases">
        <title>Novel methanotroph of the genus Methylocapsa from a subarctic wetland.</title>
        <authorList>
            <person name="Belova S.E."/>
            <person name="Oshkin I.Y."/>
            <person name="Miroshnikov K."/>
            <person name="Dedysh S.N."/>
        </authorList>
    </citation>
    <scope>NUCLEOTIDE SEQUENCE [LARGE SCALE GENOMIC DNA]</scope>
    <source>
        <strain evidence="19 20">RX1</strain>
    </source>
</reference>
<evidence type="ECO:0000256" key="3">
    <source>
        <dbReference type="ARBA" id="ARBA00004927"/>
    </source>
</evidence>
<keyword evidence="12" id="KW-1133">Transmembrane helix</keyword>
<organism evidence="19 20">
    <name type="scientific">Methylocapsa polymorpha</name>
    <dbReference type="NCBI Taxonomy" id="3080828"/>
    <lineage>
        <taxon>Bacteria</taxon>
        <taxon>Pseudomonadati</taxon>
        <taxon>Pseudomonadota</taxon>
        <taxon>Alphaproteobacteria</taxon>
        <taxon>Hyphomicrobiales</taxon>
        <taxon>Beijerinckiaceae</taxon>
        <taxon>Methylocapsa</taxon>
    </lineage>
</organism>
<comment type="catalytic activity">
    <reaction evidence="1">
        <text>a CDP-1,2-diacyl-sn-glycerol + H2O = a 1,2-diacyl-sn-glycero-3-phosphate + CMP + 2 H(+)</text>
        <dbReference type="Rhea" id="RHEA:15221"/>
        <dbReference type="ChEBI" id="CHEBI:15377"/>
        <dbReference type="ChEBI" id="CHEBI:15378"/>
        <dbReference type="ChEBI" id="CHEBI:58332"/>
        <dbReference type="ChEBI" id="CHEBI:58608"/>
        <dbReference type="ChEBI" id="CHEBI:60377"/>
        <dbReference type="EC" id="3.6.1.26"/>
    </reaction>
</comment>
<evidence type="ECO:0000256" key="1">
    <source>
        <dbReference type="ARBA" id="ARBA00001007"/>
    </source>
</evidence>
<dbReference type="PIRSF" id="PIRSF001273">
    <property type="entry name" value="CDH"/>
    <property type="match status" value="1"/>
</dbReference>
<keyword evidence="9" id="KW-0444">Lipid biosynthesis</keyword>
<keyword evidence="8" id="KW-1003">Cell membrane</keyword>
<keyword evidence="10" id="KW-0812">Transmembrane</keyword>
<dbReference type="EC" id="3.6.1.26" evidence="6"/>
<dbReference type="InterPro" id="IPR036265">
    <property type="entry name" value="HIT-like_sf"/>
</dbReference>
<dbReference type="EMBL" id="CP136862">
    <property type="protein sequence ID" value="WOJ88285.1"/>
    <property type="molecule type" value="Genomic_DNA"/>
</dbReference>
<dbReference type="RefSeq" id="WP_407337720.1">
    <property type="nucleotide sequence ID" value="NZ_CP136862.1"/>
</dbReference>
<dbReference type="Pfam" id="PF02611">
    <property type="entry name" value="CDH"/>
    <property type="match status" value="1"/>
</dbReference>
<evidence type="ECO:0000256" key="6">
    <source>
        <dbReference type="ARBA" id="ARBA00012375"/>
    </source>
</evidence>
<evidence type="ECO:0000256" key="18">
    <source>
        <dbReference type="ARBA" id="ARBA00032892"/>
    </source>
</evidence>
<keyword evidence="15" id="KW-0594">Phospholipid biosynthesis</keyword>
<dbReference type="InterPro" id="IPR003763">
    <property type="entry name" value="CDP-diacylglyc_Pase"/>
</dbReference>
<keyword evidence="11" id="KW-0378">Hydrolase</keyword>
<accession>A0ABZ0HMW2</accession>
<evidence type="ECO:0000313" key="19">
    <source>
        <dbReference type="EMBL" id="WOJ88285.1"/>
    </source>
</evidence>